<organism evidence="6 7">
    <name type="scientific">Granulibacter bethesdensis</name>
    <dbReference type="NCBI Taxonomy" id="364410"/>
    <lineage>
        <taxon>Bacteria</taxon>
        <taxon>Pseudomonadati</taxon>
        <taxon>Pseudomonadota</taxon>
        <taxon>Alphaproteobacteria</taxon>
        <taxon>Acetobacterales</taxon>
        <taxon>Acetobacteraceae</taxon>
        <taxon>Granulibacter</taxon>
    </lineage>
</organism>
<feature type="transmembrane region" description="Helical" evidence="5">
    <location>
        <begin position="226"/>
        <end position="248"/>
    </location>
</feature>
<evidence type="ECO:0000256" key="1">
    <source>
        <dbReference type="ARBA" id="ARBA00004141"/>
    </source>
</evidence>
<dbReference type="Pfam" id="PF01925">
    <property type="entry name" value="TauE"/>
    <property type="match status" value="1"/>
</dbReference>
<comment type="similarity">
    <text evidence="5">Belongs to the 4-toluene sulfonate uptake permease (TSUP) (TC 2.A.102) family.</text>
</comment>
<evidence type="ECO:0000256" key="5">
    <source>
        <dbReference type="RuleBase" id="RU363041"/>
    </source>
</evidence>
<evidence type="ECO:0000256" key="4">
    <source>
        <dbReference type="ARBA" id="ARBA00023136"/>
    </source>
</evidence>
<proteinExistence type="inferred from homology"/>
<feature type="transmembrane region" description="Helical" evidence="5">
    <location>
        <begin position="65"/>
        <end position="85"/>
    </location>
</feature>
<gene>
    <name evidence="6" type="ORF">GbCGDNIH9_0868</name>
</gene>
<dbReference type="GO" id="GO:0005886">
    <property type="term" value="C:plasma membrane"/>
    <property type="evidence" value="ECO:0007669"/>
    <property type="project" value="UniProtKB-SubCell"/>
</dbReference>
<keyword evidence="3 5" id="KW-1133">Transmembrane helix</keyword>
<dbReference type="Proteomes" id="UP000182373">
    <property type="component" value="Chromosome"/>
</dbReference>
<protein>
    <recommendedName>
        <fullName evidence="5">Probable membrane transporter protein</fullName>
    </recommendedName>
</protein>
<feature type="transmembrane region" description="Helical" evidence="5">
    <location>
        <begin position="254"/>
        <end position="272"/>
    </location>
</feature>
<keyword evidence="5" id="KW-1003">Cell membrane</keyword>
<feature type="transmembrane region" description="Helical" evidence="5">
    <location>
        <begin position="160"/>
        <end position="182"/>
    </location>
</feature>
<name>A0AAC9P850_9PROT</name>
<keyword evidence="4 5" id="KW-0472">Membrane</keyword>
<evidence type="ECO:0000313" key="7">
    <source>
        <dbReference type="Proteomes" id="UP000182373"/>
    </source>
</evidence>
<feature type="transmembrane region" description="Helical" evidence="5">
    <location>
        <begin position="123"/>
        <end position="139"/>
    </location>
</feature>
<comment type="subcellular location">
    <subcellularLocation>
        <location evidence="5">Cell membrane</location>
        <topology evidence="5">Multi-pass membrane protein</topology>
    </subcellularLocation>
    <subcellularLocation>
        <location evidence="1">Membrane</location>
        <topology evidence="1">Multi-pass membrane protein</topology>
    </subcellularLocation>
</comment>
<dbReference type="PANTHER" id="PTHR43701:SF2">
    <property type="entry name" value="MEMBRANE TRANSPORTER PROTEIN YJNA-RELATED"/>
    <property type="match status" value="1"/>
</dbReference>
<accession>A0AAC9P850</accession>
<dbReference type="PANTHER" id="PTHR43701">
    <property type="entry name" value="MEMBRANE TRANSPORTER PROTEIN MJ0441-RELATED"/>
    <property type="match status" value="1"/>
</dbReference>
<evidence type="ECO:0000256" key="2">
    <source>
        <dbReference type="ARBA" id="ARBA00022692"/>
    </source>
</evidence>
<feature type="transmembrane region" description="Helical" evidence="5">
    <location>
        <begin position="26"/>
        <end position="59"/>
    </location>
</feature>
<dbReference type="EMBL" id="CP018191">
    <property type="protein sequence ID" value="APH54123.1"/>
    <property type="molecule type" value="Genomic_DNA"/>
</dbReference>
<evidence type="ECO:0000256" key="3">
    <source>
        <dbReference type="ARBA" id="ARBA00022989"/>
    </source>
</evidence>
<feature type="transmembrane region" description="Helical" evidence="5">
    <location>
        <begin position="194"/>
        <end position="219"/>
    </location>
</feature>
<evidence type="ECO:0000313" key="6">
    <source>
        <dbReference type="EMBL" id="APH54123.1"/>
    </source>
</evidence>
<dbReference type="AlphaFoldDB" id="A0AAC9P850"/>
<keyword evidence="2 5" id="KW-0812">Transmembrane</keyword>
<sequence>MRSLPDVTTPDRIERAGRMILSTTQYLLGAMSGSLVGLTLGVVGGGGSILAVPLMVYLVGVPSPHMAIGTSALAVAANAFSGLVGHACAHTVKWRCGGMYAASGVLGALGGSVLGKMMNGQKLLFLFALLMIAIAVQMLRGRKREGNPGAECNREKAPKVLAYGLGTGLFSGFFGIGGGFLIVPGLVASTGMPLLNAVGSSLVAVTAFGLTTAASYAFSGLVDWPLAIMFILGGIAGSMVGIAVGRYLAGRSGMLGTVFAGLIFVVAAYMLWKTLT</sequence>
<reference evidence="7" key="1">
    <citation type="submission" date="2016-11" db="EMBL/GenBank/DDBJ databases">
        <title>Comparative genomic and phenotypic analysis of Granulibacter bethesdensis clinical isolates from patients with chronic granulomatous disease.</title>
        <authorList>
            <person name="Zarember K.A."/>
            <person name="Porcella S.F."/>
            <person name="Chu J."/>
            <person name="Ding L."/>
            <person name="Dahlstrom E."/>
            <person name="Barbian K."/>
            <person name="Martens C."/>
            <person name="Sykora L."/>
            <person name="Kramer S."/>
            <person name="Pettinato A.M."/>
            <person name="Hong H."/>
            <person name="Wald G."/>
            <person name="Berg L.J."/>
            <person name="Rogge L.S."/>
            <person name="Greenberg D.E."/>
            <person name="Falcone E.L."/>
            <person name="Neves J.F."/>
            <person name="Simoes M.J."/>
            <person name="Casal M."/>
            <person name="Rodriguez-Lopez F.C."/>
            <person name="Zelazny A."/>
            <person name="Gallin J.I."/>
            <person name="Holland S.M."/>
        </authorList>
    </citation>
    <scope>NUCLEOTIDE SEQUENCE [LARGE SCALE GENOMIC DNA]</scope>
    <source>
        <strain evidence="7">NIH9.1</strain>
    </source>
</reference>
<dbReference type="InterPro" id="IPR002781">
    <property type="entry name" value="TM_pro_TauE-like"/>
</dbReference>
<feature type="transmembrane region" description="Helical" evidence="5">
    <location>
        <begin position="97"/>
        <end position="117"/>
    </location>
</feature>
<dbReference type="InterPro" id="IPR051598">
    <property type="entry name" value="TSUP/Inactive_protease-like"/>
</dbReference>